<dbReference type="EMBL" id="FMZX01000011">
    <property type="protein sequence ID" value="SDD70478.1"/>
    <property type="molecule type" value="Genomic_DNA"/>
</dbReference>
<dbReference type="PANTHER" id="PTHR38436">
    <property type="entry name" value="POLYKETIDE CYCLASE SNOAL-LIKE DOMAIN"/>
    <property type="match status" value="1"/>
</dbReference>
<dbReference type="STRING" id="938405.SAMN02927895_03147"/>
<dbReference type="GO" id="GO:0030638">
    <property type="term" value="P:polyketide metabolic process"/>
    <property type="evidence" value="ECO:0007669"/>
    <property type="project" value="InterPro"/>
</dbReference>
<reference evidence="1 2" key="1">
    <citation type="submission" date="2016-10" db="EMBL/GenBank/DDBJ databases">
        <authorList>
            <person name="de Groot N.N."/>
        </authorList>
    </citation>
    <scope>NUCLEOTIDE SEQUENCE [LARGE SCALE GENOMIC DNA]</scope>
    <source>
        <strain evidence="1 2">CPCC 100156</strain>
    </source>
</reference>
<dbReference type="InterPro" id="IPR009959">
    <property type="entry name" value="Cyclase_SnoaL-like"/>
</dbReference>
<organism evidence="1 2">
    <name type="scientific">Belnapia rosea</name>
    <dbReference type="NCBI Taxonomy" id="938405"/>
    <lineage>
        <taxon>Bacteria</taxon>
        <taxon>Pseudomonadati</taxon>
        <taxon>Pseudomonadota</taxon>
        <taxon>Alphaproteobacteria</taxon>
        <taxon>Acetobacterales</taxon>
        <taxon>Roseomonadaceae</taxon>
        <taxon>Belnapia</taxon>
    </lineage>
</organism>
<dbReference type="Gene3D" id="3.10.450.50">
    <property type="match status" value="1"/>
</dbReference>
<dbReference type="PANTHER" id="PTHR38436:SF1">
    <property type="entry name" value="ESTER CYCLASE"/>
    <property type="match status" value="1"/>
</dbReference>
<evidence type="ECO:0000313" key="2">
    <source>
        <dbReference type="Proteomes" id="UP000198925"/>
    </source>
</evidence>
<name>A0A1G6WX58_9PROT</name>
<sequence length="135" mass="15175">MSTERNKRIVRDFIEQVINEGRLDAAGDYFAEDVVELEPFPGQGPGLSGVKEVLRGMRGAFPDMRWTVEEQIAEGDKVLTRFVWTGTHKAAFLGVPATHRQVSVRGMVIDRIEAVRVKDTRIQMDVFGLMQQIAS</sequence>
<keyword evidence="2" id="KW-1185">Reference proteome</keyword>
<evidence type="ECO:0000313" key="1">
    <source>
        <dbReference type="EMBL" id="SDD70478.1"/>
    </source>
</evidence>
<dbReference type="InterPro" id="IPR032710">
    <property type="entry name" value="NTF2-like_dom_sf"/>
</dbReference>
<gene>
    <name evidence="1" type="ORF">SAMN04487779_101190</name>
</gene>
<proteinExistence type="predicted"/>
<accession>A0A1G6WX58</accession>
<dbReference type="AlphaFoldDB" id="A0A1G6WX58"/>
<dbReference type="SUPFAM" id="SSF54427">
    <property type="entry name" value="NTF2-like"/>
    <property type="match status" value="1"/>
</dbReference>
<dbReference type="Pfam" id="PF07366">
    <property type="entry name" value="SnoaL"/>
    <property type="match status" value="1"/>
</dbReference>
<dbReference type="RefSeq" id="WP_176849650.1">
    <property type="nucleotide sequence ID" value="NZ_FMZX01000011.1"/>
</dbReference>
<dbReference type="Proteomes" id="UP000198925">
    <property type="component" value="Unassembled WGS sequence"/>
</dbReference>
<evidence type="ECO:0008006" key="3">
    <source>
        <dbReference type="Google" id="ProtNLM"/>
    </source>
</evidence>
<protein>
    <recommendedName>
        <fullName evidence="3">SnoaL-like polyketide cyclase</fullName>
    </recommendedName>
</protein>